<feature type="domain" description="Glycosyl hydrolase family 13 catalytic" evidence="1">
    <location>
        <begin position="47"/>
        <end position="167"/>
    </location>
</feature>
<evidence type="ECO:0000313" key="2">
    <source>
        <dbReference type="EMBL" id="XFO64590.1"/>
    </source>
</evidence>
<name>A0ABZ3IG33_9FIRM</name>
<dbReference type="PANTHER" id="PTHR10357">
    <property type="entry name" value="ALPHA-AMYLASE FAMILY MEMBER"/>
    <property type="match status" value="1"/>
</dbReference>
<evidence type="ECO:0000313" key="3">
    <source>
        <dbReference type="Proteomes" id="UP000216752"/>
    </source>
</evidence>
<protein>
    <recommendedName>
        <fullName evidence="1">Glycosyl hydrolase family 13 catalytic domain-containing protein</fullName>
    </recommendedName>
</protein>
<keyword evidence="3" id="KW-1185">Reference proteome</keyword>
<evidence type="ECO:0000259" key="1">
    <source>
        <dbReference type="Pfam" id="PF00128"/>
    </source>
</evidence>
<dbReference type="InterPro" id="IPR017853">
    <property type="entry name" value="GH"/>
</dbReference>
<dbReference type="RefSeq" id="WP_094606026.1">
    <property type="nucleotide sequence ID" value="NZ_CP155573.1"/>
</dbReference>
<dbReference type="Gene3D" id="3.20.20.80">
    <property type="entry name" value="Glycosidases"/>
    <property type="match status" value="1"/>
</dbReference>
<accession>A0ABZ3IG33</accession>
<gene>
    <name evidence="2" type="ORF">SPSIL_006920</name>
</gene>
<dbReference type="EMBL" id="CP155573">
    <property type="protein sequence ID" value="XFO64590.1"/>
    <property type="molecule type" value="Genomic_DNA"/>
</dbReference>
<dbReference type="Pfam" id="PF00128">
    <property type="entry name" value="Alpha-amylase"/>
    <property type="match status" value="1"/>
</dbReference>
<sequence length="188" mass="21924">MNDLKLIMRLQVIFLYIQEYKEFKDILTNVKNPYPSPEDWRDIVIYFIMTDRFNKSGDTGIYNKSLDGKEWDKDEYNGFLGGNFKGITEKLDYLKELGVGAVWITPPFKNCGYEPSFYGYGIQDFLSIDSRFGTEKELQEFVRKAHSVGIYVIFDIVLNHVGNVFKYDLGKQHLLCEIPMAIIYAYSD</sequence>
<dbReference type="Proteomes" id="UP000216752">
    <property type="component" value="Chromosome"/>
</dbReference>
<dbReference type="InterPro" id="IPR006047">
    <property type="entry name" value="GH13_cat_dom"/>
</dbReference>
<reference evidence="2" key="1">
    <citation type="submission" date="2024-05" db="EMBL/GenBank/DDBJ databases">
        <title>Isolation and characterization of Sporomusa carbonis sp. nov., a carboxydotrophic hydrogenogen in the genus of Sporomusa isolated from a charcoal burning pile.</title>
        <authorList>
            <person name="Boeer T."/>
            <person name="Rosenbaum F."/>
            <person name="Eysell L."/>
            <person name="Mueller V."/>
            <person name="Daniel R."/>
            <person name="Poehlein A."/>
        </authorList>
    </citation>
    <scope>NUCLEOTIDE SEQUENCE [LARGE SCALE GENOMIC DNA]</scope>
    <source>
        <strain evidence="2">DSM 10669</strain>
    </source>
</reference>
<organism evidence="2 3">
    <name type="scientific">Sporomusa silvacetica DSM 10669</name>
    <dbReference type="NCBI Taxonomy" id="1123289"/>
    <lineage>
        <taxon>Bacteria</taxon>
        <taxon>Bacillati</taxon>
        <taxon>Bacillota</taxon>
        <taxon>Negativicutes</taxon>
        <taxon>Selenomonadales</taxon>
        <taxon>Sporomusaceae</taxon>
        <taxon>Sporomusa</taxon>
    </lineage>
</organism>
<dbReference type="SUPFAM" id="SSF51445">
    <property type="entry name" value="(Trans)glycosidases"/>
    <property type="match status" value="1"/>
</dbReference>
<dbReference type="PANTHER" id="PTHR10357:SF209">
    <property type="entry name" value="PERIPLASMIC ALPHA-AMYLASE"/>
    <property type="match status" value="1"/>
</dbReference>
<proteinExistence type="predicted"/>